<evidence type="ECO:0000256" key="2">
    <source>
        <dbReference type="ARBA" id="ARBA00022980"/>
    </source>
</evidence>
<dbReference type="GO" id="GO:0006412">
    <property type="term" value="P:translation"/>
    <property type="evidence" value="ECO:0007669"/>
    <property type="project" value="UniProtKB-UniRule"/>
</dbReference>
<dbReference type="PANTHER" id="PTHR14413:SF16">
    <property type="entry name" value="LARGE RIBOSOMAL SUBUNIT PROTEIN BL17M"/>
    <property type="match status" value="1"/>
</dbReference>
<evidence type="ECO:0000313" key="8">
    <source>
        <dbReference type="Proteomes" id="UP000199475"/>
    </source>
</evidence>
<dbReference type="EMBL" id="FNGP01000003">
    <property type="protein sequence ID" value="SDL53591.1"/>
    <property type="molecule type" value="Genomic_DNA"/>
</dbReference>
<dbReference type="InterPro" id="IPR036373">
    <property type="entry name" value="Ribosomal_bL17_sf"/>
</dbReference>
<comment type="similarity">
    <text evidence="1 4 5">Belongs to the bacterial ribosomal protein bL17 family.</text>
</comment>
<evidence type="ECO:0000256" key="4">
    <source>
        <dbReference type="HAMAP-Rule" id="MF_01368"/>
    </source>
</evidence>
<dbReference type="GO" id="GO:0003735">
    <property type="term" value="F:structural constituent of ribosome"/>
    <property type="evidence" value="ECO:0007669"/>
    <property type="project" value="InterPro"/>
</dbReference>
<organism evidence="7 8">
    <name type="scientific">Tessaracoccus oleiagri</name>
    <dbReference type="NCBI Taxonomy" id="686624"/>
    <lineage>
        <taxon>Bacteria</taxon>
        <taxon>Bacillati</taxon>
        <taxon>Actinomycetota</taxon>
        <taxon>Actinomycetes</taxon>
        <taxon>Propionibacteriales</taxon>
        <taxon>Propionibacteriaceae</taxon>
        <taxon>Tessaracoccus</taxon>
    </lineage>
</organism>
<proteinExistence type="inferred from homology"/>
<dbReference type="Pfam" id="PF01196">
    <property type="entry name" value="Ribosomal_L17"/>
    <property type="match status" value="1"/>
</dbReference>
<evidence type="ECO:0000313" key="7">
    <source>
        <dbReference type="EMBL" id="SDL53591.1"/>
    </source>
</evidence>
<keyword evidence="3 4" id="KW-0687">Ribonucleoprotein</keyword>
<dbReference type="PANTHER" id="PTHR14413">
    <property type="entry name" value="RIBOSOMAL PROTEIN L17"/>
    <property type="match status" value="1"/>
</dbReference>
<sequence>MPKPTKGPRLGGTPTHEGIILRNLATQLFEHGRIKTTETKARRVQPFAEKLITKAKRGDLHARRVVLADITAKDVVAKLFEEIAPQLADREGGYTRITKVGPRKGDNAPMAIIEIVTEKVQKKAPKADAAPAAAAEQEDVVEDQGPDLEETGTDEPAVEADTAEEVAAAEGIEVEQTEQAEETDEAAK</sequence>
<evidence type="ECO:0000256" key="3">
    <source>
        <dbReference type="ARBA" id="ARBA00023274"/>
    </source>
</evidence>
<dbReference type="OrthoDB" id="9809073at2"/>
<keyword evidence="2 4" id="KW-0689">Ribosomal protein</keyword>
<protein>
    <recommendedName>
        <fullName evidence="4">Large ribosomal subunit protein bL17</fullName>
    </recommendedName>
</protein>
<dbReference type="InterPro" id="IPR000456">
    <property type="entry name" value="Ribosomal_bL17"/>
</dbReference>
<dbReference type="STRING" id="686624.SAMN04488242_1846"/>
<name>A0A1G9KV52_9ACTN</name>
<keyword evidence="8" id="KW-1185">Reference proteome</keyword>
<dbReference type="AlphaFoldDB" id="A0A1G9KV52"/>
<dbReference type="SUPFAM" id="SSF64263">
    <property type="entry name" value="Prokaryotic ribosomal protein L17"/>
    <property type="match status" value="1"/>
</dbReference>
<dbReference type="FunFam" id="3.90.1030.10:FF:000001">
    <property type="entry name" value="50S ribosomal protein L17"/>
    <property type="match status" value="1"/>
</dbReference>
<comment type="subunit">
    <text evidence="4">Part of the 50S ribosomal subunit. Contacts protein L32.</text>
</comment>
<dbReference type="GO" id="GO:0022625">
    <property type="term" value="C:cytosolic large ribosomal subunit"/>
    <property type="evidence" value="ECO:0007669"/>
    <property type="project" value="TreeGrafter"/>
</dbReference>
<dbReference type="NCBIfam" id="TIGR00059">
    <property type="entry name" value="L17"/>
    <property type="match status" value="1"/>
</dbReference>
<dbReference type="PROSITE" id="PS01167">
    <property type="entry name" value="RIBOSOMAL_L17"/>
    <property type="match status" value="1"/>
</dbReference>
<dbReference type="InterPro" id="IPR047859">
    <property type="entry name" value="Ribosomal_bL17_CS"/>
</dbReference>
<gene>
    <name evidence="4" type="primary">rplQ</name>
    <name evidence="7" type="ORF">SAMN04488242_1846</name>
</gene>
<reference evidence="7 8" key="1">
    <citation type="submission" date="2016-10" db="EMBL/GenBank/DDBJ databases">
        <authorList>
            <person name="de Groot N.N."/>
        </authorList>
    </citation>
    <scope>NUCLEOTIDE SEQUENCE [LARGE SCALE GENOMIC DNA]</scope>
    <source>
        <strain evidence="7 8">CGMCC 1.9159</strain>
    </source>
</reference>
<feature type="compositionally biased region" description="Acidic residues" evidence="6">
    <location>
        <begin position="172"/>
        <end position="188"/>
    </location>
</feature>
<dbReference type="Gene3D" id="3.90.1030.10">
    <property type="entry name" value="Ribosomal protein L17"/>
    <property type="match status" value="1"/>
</dbReference>
<dbReference type="RefSeq" id="WP_093251282.1">
    <property type="nucleotide sequence ID" value="NZ_FNGP01000003.1"/>
</dbReference>
<feature type="region of interest" description="Disordered" evidence="6">
    <location>
        <begin position="169"/>
        <end position="188"/>
    </location>
</feature>
<dbReference type="HAMAP" id="MF_01368">
    <property type="entry name" value="Ribosomal_bL17"/>
    <property type="match status" value="1"/>
</dbReference>
<evidence type="ECO:0000256" key="1">
    <source>
        <dbReference type="ARBA" id="ARBA00008777"/>
    </source>
</evidence>
<evidence type="ECO:0000256" key="5">
    <source>
        <dbReference type="RuleBase" id="RU000660"/>
    </source>
</evidence>
<accession>A0A1G9KV52</accession>
<feature type="compositionally biased region" description="Acidic residues" evidence="6">
    <location>
        <begin position="136"/>
        <end position="162"/>
    </location>
</feature>
<dbReference type="Proteomes" id="UP000199475">
    <property type="component" value="Unassembled WGS sequence"/>
</dbReference>
<feature type="region of interest" description="Disordered" evidence="6">
    <location>
        <begin position="123"/>
        <end position="162"/>
    </location>
</feature>
<evidence type="ECO:0000256" key="6">
    <source>
        <dbReference type="SAM" id="MobiDB-lite"/>
    </source>
</evidence>